<dbReference type="SUPFAM" id="SSF49401">
    <property type="entry name" value="Bacterial adhesins"/>
    <property type="match status" value="1"/>
</dbReference>
<evidence type="ECO:0000313" key="2">
    <source>
        <dbReference type="EMBL" id="ECQ8329249.1"/>
    </source>
</evidence>
<gene>
    <name evidence="2" type="ORF">F0154_22200</name>
</gene>
<sequence>MNKTQWLFLCVISVTLLSSLITSADLNAAPLTGTMNYNERINPRPCVLHSNEQSQKLPDYSIADIIKAGEGSDKITKSSGQKLKGELEYTIGVDCPAEVSAVNVKALYTNANLFEGKPVLKTTGDGKGVALWIYPVGGTGGSEPYWMNDEIRKYELISGQGAVGMKIIPYPGYQSKADIHAGAFSGTISLVFDFVGG</sequence>
<dbReference type="InterPro" id="IPR036937">
    <property type="entry name" value="Adhesion_dom_fimbrial_sf"/>
</dbReference>
<feature type="signal peptide" evidence="1">
    <location>
        <begin position="1"/>
        <end position="24"/>
    </location>
</feature>
<dbReference type="InterPro" id="IPR008966">
    <property type="entry name" value="Adhesion_dom_sf"/>
</dbReference>
<feature type="chain" id="PRO_5026248968" evidence="1">
    <location>
        <begin position="25"/>
        <end position="197"/>
    </location>
</feature>
<dbReference type="Gene3D" id="2.60.40.1090">
    <property type="entry name" value="Fimbrial-type adhesion domain"/>
    <property type="match status" value="1"/>
</dbReference>
<dbReference type="AlphaFoldDB" id="A0A5Y9YE94"/>
<organism evidence="2">
    <name type="scientific">Salmonella enterica</name>
    <name type="common">Salmonella choleraesuis</name>
    <dbReference type="NCBI Taxonomy" id="28901"/>
    <lineage>
        <taxon>Bacteria</taxon>
        <taxon>Pseudomonadati</taxon>
        <taxon>Pseudomonadota</taxon>
        <taxon>Gammaproteobacteria</taxon>
        <taxon>Enterobacterales</taxon>
        <taxon>Enterobacteriaceae</taxon>
        <taxon>Salmonella</taxon>
    </lineage>
</organism>
<reference evidence="2" key="1">
    <citation type="submission" date="2019-09" db="EMBL/GenBank/DDBJ databases">
        <authorList>
            <consortium name="PulseNet: The National Subtyping Network for Foodborne Disease Surveillance"/>
            <person name="Tarr C.L."/>
            <person name="Trees E."/>
            <person name="Katz L.S."/>
            <person name="Carleton-Romer H.A."/>
            <person name="Stroika S."/>
            <person name="Kucerova Z."/>
            <person name="Roache K.F."/>
            <person name="Sabol A.L."/>
            <person name="Besser J."/>
            <person name="Gerner-Smidt P."/>
        </authorList>
    </citation>
    <scope>NUCLEOTIDE SEQUENCE</scope>
    <source>
        <strain evidence="2">PNUSAS095236</strain>
    </source>
</reference>
<protein>
    <submittedName>
        <fullName evidence="2">Fimbrial protein</fullName>
    </submittedName>
</protein>
<proteinExistence type="predicted"/>
<name>A0A5Y9YE94_SALER</name>
<accession>A0A5Y9YE94</accession>
<evidence type="ECO:0000256" key="1">
    <source>
        <dbReference type="SAM" id="SignalP"/>
    </source>
</evidence>
<dbReference type="GO" id="GO:0009289">
    <property type="term" value="C:pilus"/>
    <property type="evidence" value="ECO:0007669"/>
    <property type="project" value="InterPro"/>
</dbReference>
<keyword evidence="1" id="KW-0732">Signal</keyword>
<dbReference type="GO" id="GO:0007155">
    <property type="term" value="P:cell adhesion"/>
    <property type="evidence" value="ECO:0007669"/>
    <property type="project" value="InterPro"/>
</dbReference>
<dbReference type="EMBL" id="AAKDBL010000017">
    <property type="protein sequence ID" value="ECQ8329249.1"/>
    <property type="molecule type" value="Genomic_DNA"/>
</dbReference>
<comment type="caution">
    <text evidence="2">The sequence shown here is derived from an EMBL/GenBank/DDBJ whole genome shotgun (WGS) entry which is preliminary data.</text>
</comment>